<dbReference type="Gene3D" id="2.40.50.1040">
    <property type="match status" value="1"/>
</dbReference>
<feature type="region of interest" description="Disordered" evidence="1">
    <location>
        <begin position="45"/>
        <end position="118"/>
    </location>
</feature>
<comment type="caution">
    <text evidence="2">The sequence shown here is derived from an EMBL/GenBank/DDBJ whole genome shotgun (WGS) entry which is preliminary data.</text>
</comment>
<reference evidence="3" key="1">
    <citation type="journal article" date="2013" name="Mol. Plant Microbe Interact.">
        <title>Global aspects of pacC regulation of pathogenicity genes in Colletotrichum gloeosporioides as revealed by transcriptome analysis.</title>
        <authorList>
            <person name="Alkan N."/>
            <person name="Meng X."/>
            <person name="Friedlander G."/>
            <person name="Reuveni E."/>
            <person name="Sukno S."/>
            <person name="Sherman A."/>
            <person name="Thon M."/>
            <person name="Fluhr R."/>
            <person name="Prusky D."/>
        </authorList>
    </citation>
    <scope>NUCLEOTIDE SEQUENCE [LARGE SCALE GENOMIC DNA]</scope>
    <source>
        <strain evidence="3">Cg-14</strain>
    </source>
</reference>
<feature type="compositionally biased region" description="Basic and acidic residues" evidence="1">
    <location>
        <begin position="66"/>
        <end position="91"/>
    </location>
</feature>
<dbReference type="STRING" id="1237896.T0LML2"/>
<gene>
    <name evidence="2" type="ORF">CGLO_11185</name>
</gene>
<evidence type="ECO:0000313" key="2">
    <source>
        <dbReference type="EMBL" id="EQB49480.1"/>
    </source>
</evidence>
<evidence type="ECO:0000313" key="3">
    <source>
        <dbReference type="Proteomes" id="UP000015530"/>
    </source>
</evidence>
<accession>T0LML2</accession>
<proteinExistence type="predicted"/>
<sequence>MQIKIDKVKVLRSTEQEIALWERRTHFRNQVLLEPWVLTDKQIRRCKREQEDGDDDERRRRKKEKRREEKKRAAEEEEKRRKAAAEAEVANRYRYHKMRKSQKAQERGAGPSSTLLRHVLDENMRGKYNALGL</sequence>
<evidence type="ECO:0000256" key="1">
    <source>
        <dbReference type="SAM" id="MobiDB-lite"/>
    </source>
</evidence>
<protein>
    <submittedName>
        <fullName evidence="2">OB-fold nucleic acid binding domain-containing protein</fullName>
    </submittedName>
</protein>
<dbReference type="Proteomes" id="UP000015530">
    <property type="component" value="Unassembled WGS sequence"/>
</dbReference>
<feature type="compositionally biased region" description="Basic residues" evidence="1">
    <location>
        <begin position="93"/>
        <end position="102"/>
    </location>
</feature>
<dbReference type="AlphaFoldDB" id="T0LML2"/>
<dbReference type="EMBL" id="AMYD01002317">
    <property type="protein sequence ID" value="EQB49480.1"/>
    <property type="molecule type" value="Genomic_DNA"/>
</dbReference>
<dbReference type="OrthoDB" id="77828at2759"/>
<organism evidence="2 3">
    <name type="scientific">Colletotrichum gloeosporioides (strain Cg-14)</name>
    <name type="common">Anthracnose fungus</name>
    <name type="synonym">Glomerella cingulata</name>
    <dbReference type="NCBI Taxonomy" id="1237896"/>
    <lineage>
        <taxon>Eukaryota</taxon>
        <taxon>Fungi</taxon>
        <taxon>Dikarya</taxon>
        <taxon>Ascomycota</taxon>
        <taxon>Pezizomycotina</taxon>
        <taxon>Sordariomycetes</taxon>
        <taxon>Hypocreomycetidae</taxon>
        <taxon>Glomerellales</taxon>
        <taxon>Glomerellaceae</taxon>
        <taxon>Colletotrichum</taxon>
        <taxon>Colletotrichum gloeosporioides species complex</taxon>
    </lineage>
</organism>
<name>T0LML2_COLGC</name>
<dbReference type="HOGENOM" id="CLU_1906583_0_0_1"/>